<keyword evidence="1" id="KW-0436">Ligase</keyword>
<accession>A0ABU1SXJ5</accession>
<dbReference type="Proteomes" id="UP001250791">
    <property type="component" value="Unassembled WGS sequence"/>
</dbReference>
<dbReference type="InterPro" id="IPR012340">
    <property type="entry name" value="NA-bd_OB-fold"/>
</dbReference>
<keyword evidence="2" id="KW-1185">Reference proteome</keyword>
<dbReference type="Gene3D" id="2.40.50.140">
    <property type="entry name" value="Nucleic acid-binding proteins"/>
    <property type="match status" value="1"/>
</dbReference>
<sequence length="54" mass="6231">MPIVPLKGKNYVFAQPTLIAETEFRGWIDDRDLRCASYKGLREIQDNAAVYELD</sequence>
<proteinExistence type="predicted"/>
<organism evidence="1 2">
    <name type="scientific">Rhizobium miluonense</name>
    <dbReference type="NCBI Taxonomy" id="411945"/>
    <lineage>
        <taxon>Bacteria</taxon>
        <taxon>Pseudomonadati</taxon>
        <taxon>Pseudomonadota</taxon>
        <taxon>Alphaproteobacteria</taxon>
        <taxon>Hyphomicrobiales</taxon>
        <taxon>Rhizobiaceae</taxon>
        <taxon>Rhizobium/Agrobacterium group</taxon>
        <taxon>Rhizobium</taxon>
    </lineage>
</organism>
<evidence type="ECO:0000313" key="2">
    <source>
        <dbReference type="Proteomes" id="UP001250791"/>
    </source>
</evidence>
<protein>
    <submittedName>
        <fullName evidence="1">ATP-dependent DNA ligase</fullName>
    </submittedName>
</protein>
<gene>
    <name evidence="1" type="ORF">J2W52_005322</name>
</gene>
<comment type="caution">
    <text evidence="1">The sequence shown here is derived from an EMBL/GenBank/DDBJ whole genome shotgun (WGS) entry which is preliminary data.</text>
</comment>
<reference evidence="1 2" key="1">
    <citation type="submission" date="2023-07" db="EMBL/GenBank/DDBJ databases">
        <title>Sorghum-associated microbial communities from plants grown in Nebraska, USA.</title>
        <authorList>
            <person name="Schachtman D."/>
        </authorList>
    </citation>
    <scope>NUCLEOTIDE SEQUENCE [LARGE SCALE GENOMIC DNA]</scope>
    <source>
        <strain evidence="1 2">3199</strain>
    </source>
</reference>
<dbReference type="GO" id="GO:0016874">
    <property type="term" value="F:ligase activity"/>
    <property type="evidence" value="ECO:0007669"/>
    <property type="project" value="UniProtKB-KW"/>
</dbReference>
<name>A0ABU1SXJ5_9HYPH</name>
<evidence type="ECO:0000313" key="1">
    <source>
        <dbReference type="EMBL" id="MDR6903689.1"/>
    </source>
</evidence>
<dbReference type="EMBL" id="JAVDUP010000009">
    <property type="protein sequence ID" value="MDR6903689.1"/>
    <property type="molecule type" value="Genomic_DNA"/>
</dbReference>